<evidence type="ECO:0000313" key="2">
    <source>
        <dbReference type="Proteomes" id="UP000887565"/>
    </source>
</evidence>
<accession>A0A915KSH4</accession>
<keyword evidence="2" id="KW-1185">Reference proteome</keyword>
<sequence>MMVDANPMDYPMAYASCNPLQIRPEFVANSFWERTLASNMPGYSLTCTPAGELVSKVPLNRPSTSQIGLAEGLGQVTTEQQMAAPMVKTQQPAVITRAPQAAAVIVVGPLQAQPVAAQQIMVSQPQTVAETELVVVIIMQSLPLIPAMLPSKIKQLLPKIQASDSESSLEEEEREISEPRSRTLEDKDFMEVKTQQEEIEKAKVQTLIGETTTKMSGIDVRLDKMQETSQEIAVQSKDPKADDLQAKCEALRNTHNWIRK</sequence>
<proteinExistence type="predicted"/>
<feature type="region of interest" description="Disordered" evidence="1">
    <location>
        <begin position="160"/>
        <end position="182"/>
    </location>
</feature>
<dbReference type="WBParaSite" id="nRc.2.0.1.t41844-RA">
    <property type="protein sequence ID" value="nRc.2.0.1.t41844-RA"/>
    <property type="gene ID" value="nRc.2.0.1.g41844"/>
</dbReference>
<dbReference type="Proteomes" id="UP000887565">
    <property type="component" value="Unplaced"/>
</dbReference>
<reference evidence="3" key="1">
    <citation type="submission" date="2022-11" db="UniProtKB">
        <authorList>
            <consortium name="WormBaseParasite"/>
        </authorList>
    </citation>
    <scope>IDENTIFICATION</scope>
</reference>
<evidence type="ECO:0000313" key="3">
    <source>
        <dbReference type="WBParaSite" id="nRc.2.0.1.t41844-RA"/>
    </source>
</evidence>
<protein>
    <submittedName>
        <fullName evidence="3">Uncharacterized protein</fullName>
    </submittedName>
</protein>
<name>A0A915KSH4_ROMCU</name>
<organism evidence="2 3">
    <name type="scientific">Romanomermis culicivorax</name>
    <name type="common">Nematode worm</name>
    <dbReference type="NCBI Taxonomy" id="13658"/>
    <lineage>
        <taxon>Eukaryota</taxon>
        <taxon>Metazoa</taxon>
        <taxon>Ecdysozoa</taxon>
        <taxon>Nematoda</taxon>
        <taxon>Enoplea</taxon>
        <taxon>Dorylaimia</taxon>
        <taxon>Mermithida</taxon>
        <taxon>Mermithoidea</taxon>
        <taxon>Mermithidae</taxon>
        <taxon>Romanomermis</taxon>
    </lineage>
</organism>
<dbReference type="AlphaFoldDB" id="A0A915KSH4"/>
<evidence type="ECO:0000256" key="1">
    <source>
        <dbReference type="SAM" id="MobiDB-lite"/>
    </source>
</evidence>